<accession>A0ABW9IMR0</accession>
<sequence>MTSFTLSRSRRLATAASALTMVTVAVGLLLLVLGASLPESWWPRTGQAFAGESAPAPADACDRIGGPAKAYCERGYHAASPAPAPNGGDGAVWKLVPTAAGVGALVIWRGRTPAGRGRA</sequence>
<keyword evidence="3" id="KW-1185">Reference proteome</keyword>
<evidence type="ECO:0000313" key="2">
    <source>
        <dbReference type="EMBL" id="MFM9648945.1"/>
    </source>
</evidence>
<evidence type="ECO:0000313" key="3">
    <source>
        <dbReference type="Proteomes" id="UP001631993"/>
    </source>
</evidence>
<dbReference type="EMBL" id="JBJVNE010000011">
    <property type="protein sequence ID" value="MFM9648945.1"/>
    <property type="molecule type" value="Genomic_DNA"/>
</dbReference>
<gene>
    <name evidence="2" type="ORF">ACKI1S_22690</name>
</gene>
<organism evidence="2 3">
    <name type="scientific">Streptomyces galilaeus</name>
    <dbReference type="NCBI Taxonomy" id="33899"/>
    <lineage>
        <taxon>Bacteria</taxon>
        <taxon>Bacillati</taxon>
        <taxon>Actinomycetota</taxon>
        <taxon>Actinomycetes</taxon>
        <taxon>Kitasatosporales</taxon>
        <taxon>Streptomycetaceae</taxon>
        <taxon>Streptomyces</taxon>
    </lineage>
</organism>
<feature type="transmembrane region" description="Helical" evidence="1">
    <location>
        <begin position="91"/>
        <end position="108"/>
    </location>
</feature>
<feature type="transmembrane region" description="Helical" evidence="1">
    <location>
        <begin position="12"/>
        <end position="35"/>
    </location>
</feature>
<keyword evidence="1" id="KW-0812">Transmembrane</keyword>
<name>A0ABW9IMR0_STRGJ</name>
<comment type="caution">
    <text evidence="2">The sequence shown here is derived from an EMBL/GenBank/DDBJ whole genome shotgun (WGS) entry which is preliminary data.</text>
</comment>
<proteinExistence type="predicted"/>
<keyword evidence="1" id="KW-1133">Transmembrane helix</keyword>
<dbReference type="Proteomes" id="UP001631993">
    <property type="component" value="Unassembled WGS sequence"/>
</dbReference>
<evidence type="ECO:0000256" key="1">
    <source>
        <dbReference type="SAM" id="Phobius"/>
    </source>
</evidence>
<protein>
    <submittedName>
        <fullName evidence="2">Uncharacterized protein</fullName>
    </submittedName>
</protein>
<reference evidence="2 3" key="1">
    <citation type="submission" date="2024-12" db="EMBL/GenBank/DDBJ databases">
        <title>Forecasting of Potato common scab and diversities of Pathogenic streptomyces spp. in china.</title>
        <authorList>
            <person name="Handique U."/>
            <person name="Wu J."/>
        </authorList>
    </citation>
    <scope>NUCLEOTIDE SEQUENCE [LARGE SCALE GENOMIC DNA]</scope>
    <source>
        <strain evidence="2 3">ZRIMU1585</strain>
    </source>
</reference>
<dbReference type="RefSeq" id="WP_369280623.1">
    <property type="nucleotide sequence ID" value="NZ_JBJVMW010000025.1"/>
</dbReference>
<keyword evidence="1" id="KW-0472">Membrane</keyword>